<dbReference type="PROSITE" id="PS51257">
    <property type="entry name" value="PROKAR_LIPOPROTEIN"/>
    <property type="match status" value="1"/>
</dbReference>
<dbReference type="GO" id="GO:0016787">
    <property type="term" value="F:hydrolase activity"/>
    <property type="evidence" value="ECO:0007669"/>
    <property type="project" value="UniProtKB-KW"/>
</dbReference>
<comment type="caution">
    <text evidence="2">The sequence shown here is derived from an EMBL/GenBank/DDBJ whole genome shotgun (WGS) entry which is preliminary data.</text>
</comment>
<organism evidence="2 3">
    <name type="scientific">Prolixibacter bellariivorans</name>
    <dbReference type="NCBI Taxonomy" id="314319"/>
    <lineage>
        <taxon>Bacteria</taxon>
        <taxon>Pseudomonadati</taxon>
        <taxon>Bacteroidota</taxon>
        <taxon>Bacteroidia</taxon>
        <taxon>Marinilabiliales</taxon>
        <taxon>Prolixibacteraceae</taxon>
        <taxon>Prolixibacter</taxon>
    </lineage>
</organism>
<protein>
    <submittedName>
        <fullName evidence="2">Glycosyl hydrolase</fullName>
    </submittedName>
</protein>
<evidence type="ECO:0000259" key="1">
    <source>
        <dbReference type="Pfam" id="PF06439"/>
    </source>
</evidence>
<dbReference type="Pfam" id="PF06439">
    <property type="entry name" value="3keto-disac_hyd"/>
    <property type="match status" value="1"/>
</dbReference>
<feature type="domain" description="3-keto-alpha-glucoside-1,2-lyase/3-keto-2-hydroxy-glucal hydratase" evidence="1">
    <location>
        <begin position="79"/>
        <end position="282"/>
    </location>
</feature>
<dbReference type="AlphaFoldDB" id="A0A5M4B4L3"/>
<proteinExistence type="predicted"/>
<dbReference type="Gene3D" id="2.60.120.560">
    <property type="entry name" value="Exo-inulinase, domain 1"/>
    <property type="match status" value="1"/>
</dbReference>
<keyword evidence="2" id="KW-0378">Hydrolase</keyword>
<name>A0A5M4B4L3_9BACT</name>
<sequence length="284" mass="31962">MHKLIKPIISMKKSLVLIAFGVGLIFAGCQSNQKKQTKTEAVEVEETSCAGQAGCASDCLSKHEMEALNTLTDQEKADGWQLLFDGKTLNGWKGFNGNDMTKGWVVRDGALMSLGKGGDIGGDIITDKQYENFELKLEWRISHGGNSGILYGVIDDPKYGAVYYTGPEYQLLDDVGFPEKVEEWQLTGANYGMYTADKSKKKLQMVGCPAFNTARIIVNGNHVEQWLNGEKVVEFERWTDDWNKRKNEGKWKDFPDYGMAKVGHISLQDHGSYIWFRNIKIREL</sequence>
<evidence type="ECO:0000313" key="3">
    <source>
        <dbReference type="Proteomes" id="UP000391834"/>
    </source>
</evidence>
<dbReference type="Proteomes" id="UP000391834">
    <property type="component" value="Unassembled WGS sequence"/>
</dbReference>
<evidence type="ECO:0000313" key="2">
    <source>
        <dbReference type="EMBL" id="GET35109.1"/>
    </source>
</evidence>
<accession>A0A5M4B4L3</accession>
<gene>
    <name evidence="2" type="ORF">PbJCM13498_39720</name>
</gene>
<dbReference type="EMBL" id="BLAX01000001">
    <property type="protein sequence ID" value="GET35109.1"/>
    <property type="molecule type" value="Genomic_DNA"/>
</dbReference>
<keyword evidence="3" id="KW-1185">Reference proteome</keyword>
<reference evidence="2 3" key="1">
    <citation type="submission" date="2019-10" db="EMBL/GenBank/DDBJ databases">
        <title>Prolixibacter strains distinguished by the presence of nitrate reductase genes were adept at nitrate-dependent anaerobic corrosion of metallic iron and carbon steel.</title>
        <authorList>
            <person name="Iino T."/>
            <person name="Shono N."/>
            <person name="Ito K."/>
            <person name="Nakamura R."/>
            <person name="Sueoka K."/>
            <person name="Harayama S."/>
            <person name="Ohkuma M."/>
        </authorList>
    </citation>
    <scope>NUCLEOTIDE SEQUENCE [LARGE SCALE GENOMIC DNA]</scope>
    <source>
        <strain evidence="2 3">JCM 13498</strain>
    </source>
</reference>
<dbReference type="InterPro" id="IPR010496">
    <property type="entry name" value="AL/BT2_dom"/>
</dbReference>